<dbReference type="AlphaFoldDB" id="A0A1L3SNV6"/>
<reference evidence="2" key="1">
    <citation type="submission" date="2016-11" db="EMBL/GenBank/DDBJ databases">
        <title>Mesorhizobium oceanicum sp. nov., isolated from deep seawater in South China Sea.</title>
        <authorList>
            <person name="Fu G.-Y."/>
        </authorList>
    </citation>
    <scope>NUCLEOTIDE SEQUENCE [LARGE SCALE GENOMIC DNA]</scope>
    <source>
        <strain evidence="2">B7</strain>
    </source>
</reference>
<evidence type="ECO:0000313" key="1">
    <source>
        <dbReference type="EMBL" id="APH71089.1"/>
    </source>
</evidence>
<gene>
    <name evidence="1" type="ORF">BSQ44_06685</name>
</gene>
<evidence type="ECO:0000313" key="2">
    <source>
        <dbReference type="Proteomes" id="UP000182840"/>
    </source>
</evidence>
<dbReference type="STRING" id="1670800.BSQ44_06685"/>
<dbReference type="RefSeq" id="WP_072602495.1">
    <property type="nucleotide sequence ID" value="NZ_CP018171.1"/>
</dbReference>
<name>A0A1L3SNV6_9HYPH</name>
<dbReference type="Proteomes" id="UP000182840">
    <property type="component" value="Chromosome"/>
</dbReference>
<dbReference type="EMBL" id="CP018171">
    <property type="protein sequence ID" value="APH71089.1"/>
    <property type="molecule type" value="Genomic_DNA"/>
</dbReference>
<dbReference type="KEGG" id="meso:BSQ44_06685"/>
<keyword evidence="2" id="KW-1185">Reference proteome</keyword>
<protein>
    <submittedName>
        <fullName evidence="1">Uncharacterized protein</fullName>
    </submittedName>
</protein>
<proteinExistence type="predicted"/>
<sequence length="110" mass="11657">MAWPATPAWSGSCGLCARQVVINPSLAACLLRDYEVLATADDDGAIAVDLTDCEQSRGIVEALPSAAASPPEPDLRFLVSRDQLDCLKRTIERPGTVVDPVTTIDLSACE</sequence>
<accession>A0A1L3SNV6</accession>
<dbReference type="OrthoDB" id="8098925at2"/>
<organism evidence="1 2">
    <name type="scientific">Aquibium oceanicum</name>
    <dbReference type="NCBI Taxonomy" id="1670800"/>
    <lineage>
        <taxon>Bacteria</taxon>
        <taxon>Pseudomonadati</taxon>
        <taxon>Pseudomonadota</taxon>
        <taxon>Alphaproteobacteria</taxon>
        <taxon>Hyphomicrobiales</taxon>
        <taxon>Phyllobacteriaceae</taxon>
        <taxon>Aquibium</taxon>
    </lineage>
</organism>